<proteinExistence type="predicted"/>
<evidence type="ECO:0000313" key="2">
    <source>
        <dbReference type="EMBL" id="MFC7332098.1"/>
    </source>
</evidence>
<keyword evidence="3" id="KW-1185">Reference proteome</keyword>
<protein>
    <submittedName>
        <fullName evidence="2">DUF1467 family protein</fullName>
    </submittedName>
</protein>
<gene>
    <name evidence="2" type="ORF">ACFQPS_02895</name>
</gene>
<feature type="transmembrane region" description="Helical" evidence="1">
    <location>
        <begin position="50"/>
        <end position="73"/>
    </location>
</feature>
<dbReference type="InterPro" id="IPR009935">
    <property type="entry name" value="DUF1467"/>
</dbReference>
<comment type="caution">
    <text evidence="2">The sequence shown here is derived from an EMBL/GenBank/DDBJ whole genome shotgun (WGS) entry which is preliminary data.</text>
</comment>
<dbReference type="EMBL" id="JBHTCM010000004">
    <property type="protein sequence ID" value="MFC7332098.1"/>
    <property type="molecule type" value="Genomic_DNA"/>
</dbReference>
<accession>A0ABW2KS88</accession>
<organism evidence="2 3">
    <name type="scientific">Rhodocista pekingensis</name>
    <dbReference type="NCBI Taxonomy" id="201185"/>
    <lineage>
        <taxon>Bacteria</taxon>
        <taxon>Pseudomonadati</taxon>
        <taxon>Pseudomonadota</taxon>
        <taxon>Alphaproteobacteria</taxon>
        <taxon>Rhodospirillales</taxon>
        <taxon>Azospirillaceae</taxon>
        <taxon>Rhodocista</taxon>
    </lineage>
</organism>
<feature type="transmembrane region" description="Helical" evidence="1">
    <location>
        <begin position="6"/>
        <end position="26"/>
    </location>
</feature>
<sequence>MGWVTLAAIYFTVWWIVLFAVLPFGVRPPEQPEPGTAASAPARPMLARKFLWTSLITAGIVGVVWAVFATGLLDWQALMRPPDGP</sequence>
<dbReference type="Proteomes" id="UP001596456">
    <property type="component" value="Unassembled WGS sequence"/>
</dbReference>
<keyword evidence="1" id="KW-0472">Membrane</keyword>
<dbReference type="RefSeq" id="WP_377356290.1">
    <property type="nucleotide sequence ID" value="NZ_JBHTCM010000004.1"/>
</dbReference>
<evidence type="ECO:0000256" key="1">
    <source>
        <dbReference type="SAM" id="Phobius"/>
    </source>
</evidence>
<dbReference type="Pfam" id="PF07330">
    <property type="entry name" value="DUF1467"/>
    <property type="match status" value="1"/>
</dbReference>
<name>A0ABW2KS88_9PROT</name>
<keyword evidence="1" id="KW-1133">Transmembrane helix</keyword>
<reference evidence="3" key="1">
    <citation type="journal article" date="2019" name="Int. J. Syst. Evol. Microbiol.">
        <title>The Global Catalogue of Microorganisms (GCM) 10K type strain sequencing project: providing services to taxonomists for standard genome sequencing and annotation.</title>
        <authorList>
            <consortium name="The Broad Institute Genomics Platform"/>
            <consortium name="The Broad Institute Genome Sequencing Center for Infectious Disease"/>
            <person name="Wu L."/>
            <person name="Ma J."/>
        </authorList>
    </citation>
    <scope>NUCLEOTIDE SEQUENCE [LARGE SCALE GENOMIC DNA]</scope>
    <source>
        <strain evidence="3">CGMCC 1.16275</strain>
    </source>
</reference>
<evidence type="ECO:0000313" key="3">
    <source>
        <dbReference type="Proteomes" id="UP001596456"/>
    </source>
</evidence>
<keyword evidence="1" id="KW-0812">Transmembrane</keyword>